<dbReference type="InterPro" id="IPR001343">
    <property type="entry name" value="Hemolysn_Ca-bd"/>
</dbReference>
<dbReference type="GO" id="GO:0005576">
    <property type="term" value="C:extracellular region"/>
    <property type="evidence" value="ECO:0007669"/>
    <property type="project" value="UniProtKB-SubCell"/>
</dbReference>
<dbReference type="AlphaFoldDB" id="A0A169R3S1"/>
<protein>
    <submittedName>
        <fullName evidence="4">Hemolysin-type calcium-binding protein</fullName>
    </submittedName>
</protein>
<dbReference type="InterPro" id="IPR011049">
    <property type="entry name" value="Serralysin-like_metalloprot_C"/>
</dbReference>
<dbReference type="PANTHER" id="PTHR38340:SF1">
    <property type="entry name" value="S-LAYER PROTEIN"/>
    <property type="match status" value="1"/>
</dbReference>
<dbReference type="PROSITE" id="PS00330">
    <property type="entry name" value="HEMOLYSIN_CALCIUM"/>
    <property type="match status" value="4"/>
</dbReference>
<organism evidence="4 5">
    <name type="scientific">Methylorubrum populi</name>
    <dbReference type="NCBI Taxonomy" id="223967"/>
    <lineage>
        <taxon>Bacteria</taxon>
        <taxon>Pseudomonadati</taxon>
        <taxon>Pseudomonadota</taxon>
        <taxon>Alphaproteobacteria</taxon>
        <taxon>Hyphomicrobiales</taxon>
        <taxon>Methylobacteriaceae</taxon>
        <taxon>Methylorubrum</taxon>
    </lineage>
</organism>
<dbReference type="EMBL" id="AP014809">
    <property type="protein sequence ID" value="BAU91398.1"/>
    <property type="molecule type" value="Genomic_DNA"/>
</dbReference>
<dbReference type="Proteomes" id="UP000218288">
    <property type="component" value="Chromosome"/>
</dbReference>
<evidence type="ECO:0000313" key="4">
    <source>
        <dbReference type="EMBL" id="BAU91398.1"/>
    </source>
</evidence>
<dbReference type="SUPFAM" id="SSF51120">
    <property type="entry name" value="beta-Roll"/>
    <property type="match status" value="2"/>
</dbReference>
<dbReference type="InterPro" id="IPR050557">
    <property type="entry name" value="RTX_toxin/Mannuronan_C5-epim"/>
</dbReference>
<dbReference type="GO" id="GO:0005509">
    <property type="term" value="F:calcium ion binding"/>
    <property type="evidence" value="ECO:0007669"/>
    <property type="project" value="InterPro"/>
</dbReference>
<name>A0A169R3S1_9HYPH</name>
<evidence type="ECO:0000313" key="5">
    <source>
        <dbReference type="Proteomes" id="UP000218288"/>
    </source>
</evidence>
<feature type="region of interest" description="Disordered" evidence="3">
    <location>
        <begin position="338"/>
        <end position="370"/>
    </location>
</feature>
<dbReference type="Gene3D" id="2.150.10.10">
    <property type="entry name" value="Serralysin-like metalloprotease, C-terminal"/>
    <property type="match status" value="3"/>
</dbReference>
<proteinExistence type="predicted"/>
<keyword evidence="2" id="KW-0964">Secreted</keyword>
<evidence type="ECO:0000256" key="2">
    <source>
        <dbReference type="ARBA" id="ARBA00022525"/>
    </source>
</evidence>
<evidence type="ECO:0000256" key="1">
    <source>
        <dbReference type="ARBA" id="ARBA00004613"/>
    </source>
</evidence>
<reference evidence="4 5" key="1">
    <citation type="journal article" date="2016" name="Genome Announc.">
        <title>Complete Genome Sequence of Methylobacterium populi P-1M, Isolated from Pink-Pigmented Household Biofilm.</title>
        <authorList>
            <person name="Morohoshi T."/>
            <person name="Ikeda T."/>
        </authorList>
    </citation>
    <scope>NUCLEOTIDE SEQUENCE [LARGE SCALE GENOMIC DNA]</scope>
    <source>
        <strain evidence="4 5">P-1M</strain>
    </source>
</reference>
<sequence length="533" mass="55452">MRPELLADRKPRARKRGLGDVYPMGVQTEVPASGPARRLPSIGTRTRQMTHKPQHRSSLDGAPDTQLSFGEHRLFIGGSGSDIQPGTERLDTAFGRGGADYLAGRGENDDLLGGNGRDVLVGNGGMDHLDGGRGADVLVGGDAADGLRGEDGRDYLDEGVGHGDLEGGAGDDILVGGPGGDAFVISPDSGDDVIRDFQGGPGILDHLAVRGLNAEDLRFEDTDAGVRISWDVAEGRGSVLLEGFDKSRLAQDDFMFTDDRQVIRPTGADAETVTADKFIKDEGGNLSAPGMGSETTAEDAFRFDEFNVKVGTAGRDAFAGTGDRDFYYGQDGADRLSGAAGDDDLSGDAGRDVLDGGAGQDHLMGGRGADQLYGGDQADNLMGEDGNDVLYAGAGHDMLDGGRGDDVLNGGDGADAFIVGPDTGNDIVSGGFDAGPGAFDHIAFRDITPDEVTVADVSGGVLVSWQTDQGDGSILLQGLTRSQMAQDDFMWNADDATRGAFINDPAITGDGSRLIFQETATASASPEHDYMLA</sequence>
<accession>A0A169R3S1</accession>
<dbReference type="InterPro" id="IPR018511">
    <property type="entry name" value="Hemolysin-typ_Ca-bd_CS"/>
</dbReference>
<dbReference type="Pfam" id="PF00353">
    <property type="entry name" value="HemolysinCabind"/>
    <property type="match status" value="5"/>
</dbReference>
<dbReference type="PRINTS" id="PR00313">
    <property type="entry name" value="CABNDNGRPT"/>
</dbReference>
<evidence type="ECO:0000256" key="3">
    <source>
        <dbReference type="SAM" id="MobiDB-lite"/>
    </source>
</evidence>
<dbReference type="PANTHER" id="PTHR38340">
    <property type="entry name" value="S-LAYER PROTEIN"/>
    <property type="match status" value="1"/>
</dbReference>
<comment type="subcellular location">
    <subcellularLocation>
        <location evidence="1">Secreted</location>
    </subcellularLocation>
</comment>
<gene>
    <name evidence="4" type="ORF">MPPM_2793</name>
</gene>